<proteinExistence type="predicted"/>
<evidence type="ECO:0000313" key="3">
    <source>
        <dbReference type="Proteomes" id="UP001162087"/>
    </source>
</evidence>
<name>A0AA35NS53_SACK1</name>
<dbReference type="EMBL" id="OX365899">
    <property type="protein sequence ID" value="CAI4059572.1"/>
    <property type="molecule type" value="Genomic_DNA"/>
</dbReference>
<organism evidence="2 3">
    <name type="scientific">Saccharomyces kudriavzevii (strain ATCC MYA-4449 / AS 2.2408 / CBS 8840 / NBRC 1802 / NCYC 2889)</name>
    <name type="common">Yeast</name>
    <dbReference type="NCBI Taxonomy" id="226230"/>
    <lineage>
        <taxon>Eukaryota</taxon>
        <taxon>Fungi</taxon>
        <taxon>Dikarya</taxon>
        <taxon>Ascomycota</taxon>
        <taxon>Saccharomycotina</taxon>
        <taxon>Saccharomycetes</taxon>
        <taxon>Saccharomycetales</taxon>
        <taxon>Saccharomycetaceae</taxon>
        <taxon>Saccharomyces</taxon>
    </lineage>
</organism>
<keyword evidence="3" id="KW-1185">Reference proteome</keyword>
<feature type="compositionally biased region" description="Basic residues" evidence="1">
    <location>
        <begin position="105"/>
        <end position="115"/>
    </location>
</feature>
<feature type="region of interest" description="Disordered" evidence="1">
    <location>
        <begin position="58"/>
        <end position="115"/>
    </location>
</feature>
<sequence length="115" mass="12431">MTHSAKSDVAHEKKKSDGFLLLSFSYFSNGYSAWKRKGVARGIAILEIDFGVPRPEATKAANQAHRRGSMASGRAHLLGTEKGPEPGPGPYHARSGKRVASLGRNNRKVSRSRSA</sequence>
<dbReference type="Proteomes" id="UP001162087">
    <property type="component" value="Chromosome 4"/>
</dbReference>
<reference evidence="2" key="1">
    <citation type="submission" date="2022-10" db="EMBL/GenBank/DDBJ databases">
        <authorList>
            <person name="Byrne P K."/>
        </authorList>
    </citation>
    <scope>NUCLEOTIDE SEQUENCE</scope>
    <source>
        <strain evidence="2">IFO1802</strain>
    </source>
</reference>
<evidence type="ECO:0000256" key="1">
    <source>
        <dbReference type="SAM" id="MobiDB-lite"/>
    </source>
</evidence>
<evidence type="ECO:0000313" key="2">
    <source>
        <dbReference type="EMBL" id="CAI4059572.1"/>
    </source>
</evidence>
<protein>
    <submittedName>
        <fullName evidence="2">Uncharacterized protein</fullName>
    </submittedName>
</protein>
<accession>A0AA35NS53</accession>
<dbReference type="AlphaFoldDB" id="A0AA35NS53"/>
<dbReference type="RefSeq" id="XP_056087140.1">
    <property type="nucleotide sequence ID" value="XM_056227306.1"/>
</dbReference>
<gene>
    <name evidence="2" type="primary">SKDI04G7230</name>
    <name evidence="2" type="ORF">SKDI_04G7230</name>
</gene>
<dbReference type="GeneID" id="80923440"/>